<sequence>MASIFPTQSVRLPHEILSLVLRHSLAPRWLLSGERHLIPQSLYSTDLHMKLSIVNVCRTWNQVGTELLYETVFLRGIGQLPALVRALENRDGLGLLVRHLDISCMVPRGYALLFESETKKIFELCPRLSHFAFVPIFLIPAVTFSLPPMASSITSLEYTDAVDFSVALPSLVELCGNLRSLTLALPASYNDIDRHLIFPKLEDLRIVDSRHPEPKTPAWKWTMPTLRRMWAASISRVALQALLDAYGRKLAFLSVYNHHAATGSLGKCPALEHLVLGAQVRMTPDLFEKPHPNVKYVDIWHKWDGPRTRVGTDRPTFSSLKAVFPALRTCRYFDATFWHLWDLPVRFPPSDVQPQVEFDDPEESEDSAVAEAEDSQFSFFQSPWLAVILESTDPALLNGRVLPEVDASDDFEADLAYGNESDDYSDTTSDSCDTDSVDLDNNFFTAMRILGRQYLDDEFHAEDDRWDVAREEALEIFSRIVEN</sequence>
<evidence type="ECO:0000313" key="1">
    <source>
        <dbReference type="EMBL" id="KAJ7739042.1"/>
    </source>
</evidence>
<keyword evidence="2" id="KW-1185">Reference proteome</keyword>
<proteinExistence type="predicted"/>
<protein>
    <recommendedName>
        <fullName evidence="3">F-box domain-containing protein</fullName>
    </recommendedName>
</protein>
<dbReference type="Proteomes" id="UP001215280">
    <property type="component" value="Unassembled WGS sequence"/>
</dbReference>
<reference evidence="1" key="1">
    <citation type="submission" date="2023-03" db="EMBL/GenBank/DDBJ databases">
        <title>Massive genome expansion in bonnet fungi (Mycena s.s.) driven by repeated elements and novel gene families across ecological guilds.</title>
        <authorList>
            <consortium name="Lawrence Berkeley National Laboratory"/>
            <person name="Harder C.B."/>
            <person name="Miyauchi S."/>
            <person name="Viragh M."/>
            <person name="Kuo A."/>
            <person name="Thoen E."/>
            <person name="Andreopoulos B."/>
            <person name="Lu D."/>
            <person name="Skrede I."/>
            <person name="Drula E."/>
            <person name="Henrissat B."/>
            <person name="Morin E."/>
            <person name="Kohler A."/>
            <person name="Barry K."/>
            <person name="LaButti K."/>
            <person name="Morin E."/>
            <person name="Salamov A."/>
            <person name="Lipzen A."/>
            <person name="Mereny Z."/>
            <person name="Hegedus B."/>
            <person name="Baldrian P."/>
            <person name="Stursova M."/>
            <person name="Weitz H."/>
            <person name="Taylor A."/>
            <person name="Grigoriev I.V."/>
            <person name="Nagy L.G."/>
            <person name="Martin F."/>
            <person name="Kauserud H."/>
        </authorList>
    </citation>
    <scope>NUCLEOTIDE SEQUENCE</scope>
    <source>
        <strain evidence="1">CBHHK188m</strain>
    </source>
</reference>
<evidence type="ECO:0000313" key="2">
    <source>
        <dbReference type="Proteomes" id="UP001215280"/>
    </source>
</evidence>
<organism evidence="1 2">
    <name type="scientific">Mycena maculata</name>
    <dbReference type="NCBI Taxonomy" id="230809"/>
    <lineage>
        <taxon>Eukaryota</taxon>
        <taxon>Fungi</taxon>
        <taxon>Dikarya</taxon>
        <taxon>Basidiomycota</taxon>
        <taxon>Agaricomycotina</taxon>
        <taxon>Agaricomycetes</taxon>
        <taxon>Agaricomycetidae</taxon>
        <taxon>Agaricales</taxon>
        <taxon>Marasmiineae</taxon>
        <taxon>Mycenaceae</taxon>
        <taxon>Mycena</taxon>
    </lineage>
</organism>
<comment type="caution">
    <text evidence="1">The sequence shown here is derived from an EMBL/GenBank/DDBJ whole genome shotgun (WGS) entry which is preliminary data.</text>
</comment>
<accession>A0AAD7IB09</accession>
<dbReference type="EMBL" id="JARJLG010000134">
    <property type="protein sequence ID" value="KAJ7739042.1"/>
    <property type="molecule type" value="Genomic_DNA"/>
</dbReference>
<dbReference type="AlphaFoldDB" id="A0AAD7IB09"/>
<name>A0AAD7IB09_9AGAR</name>
<gene>
    <name evidence="1" type="ORF">DFH07DRAFT_892459</name>
</gene>
<evidence type="ECO:0008006" key="3">
    <source>
        <dbReference type="Google" id="ProtNLM"/>
    </source>
</evidence>